<gene>
    <name evidence="2" type="ORF">SADUNF_Sadunf10G0001600</name>
</gene>
<reference evidence="2 3" key="1">
    <citation type="submission" date="2020-10" db="EMBL/GenBank/DDBJ databases">
        <title>Plant Genome Project.</title>
        <authorList>
            <person name="Zhang R.-G."/>
        </authorList>
    </citation>
    <scope>NUCLEOTIDE SEQUENCE [LARGE SCALE GENOMIC DNA]</scope>
    <source>
        <strain evidence="2">FAFU-HL-1</strain>
        <tissue evidence="2">Leaf</tissue>
    </source>
</reference>
<keyword evidence="1" id="KW-1133">Transmembrane helix</keyword>
<accession>A0A835MQY2</accession>
<evidence type="ECO:0000313" key="2">
    <source>
        <dbReference type="EMBL" id="KAF9673219.1"/>
    </source>
</evidence>
<dbReference type="EMBL" id="JADGMS010000010">
    <property type="protein sequence ID" value="KAF9673219.1"/>
    <property type="molecule type" value="Genomic_DNA"/>
</dbReference>
<keyword evidence="3" id="KW-1185">Reference proteome</keyword>
<organism evidence="2 3">
    <name type="scientific">Salix dunnii</name>
    <dbReference type="NCBI Taxonomy" id="1413687"/>
    <lineage>
        <taxon>Eukaryota</taxon>
        <taxon>Viridiplantae</taxon>
        <taxon>Streptophyta</taxon>
        <taxon>Embryophyta</taxon>
        <taxon>Tracheophyta</taxon>
        <taxon>Spermatophyta</taxon>
        <taxon>Magnoliopsida</taxon>
        <taxon>eudicotyledons</taxon>
        <taxon>Gunneridae</taxon>
        <taxon>Pentapetalae</taxon>
        <taxon>rosids</taxon>
        <taxon>fabids</taxon>
        <taxon>Malpighiales</taxon>
        <taxon>Salicaceae</taxon>
        <taxon>Saliceae</taxon>
        <taxon>Salix</taxon>
    </lineage>
</organism>
<keyword evidence="1" id="KW-0812">Transmembrane</keyword>
<evidence type="ECO:0000313" key="3">
    <source>
        <dbReference type="Proteomes" id="UP000657918"/>
    </source>
</evidence>
<feature type="transmembrane region" description="Helical" evidence="1">
    <location>
        <begin position="14"/>
        <end position="34"/>
    </location>
</feature>
<sequence>MIIKVVFLPPRGSVQFQAAVTTFQVLSVLMNKVVNSCQWERMEKSQHQMDKIRFLNPIYVILYCSTYGIFEAMSYSYGEEFMDRVHGPGQVL</sequence>
<evidence type="ECO:0000256" key="1">
    <source>
        <dbReference type="SAM" id="Phobius"/>
    </source>
</evidence>
<proteinExistence type="predicted"/>
<dbReference type="Proteomes" id="UP000657918">
    <property type="component" value="Unassembled WGS sequence"/>
</dbReference>
<keyword evidence="1" id="KW-0472">Membrane</keyword>
<dbReference type="AlphaFoldDB" id="A0A835MQY2"/>
<protein>
    <submittedName>
        <fullName evidence="2">Uncharacterized protein</fullName>
    </submittedName>
</protein>
<feature type="transmembrane region" description="Helical" evidence="1">
    <location>
        <begin position="54"/>
        <end position="77"/>
    </location>
</feature>
<name>A0A835MQY2_9ROSI</name>
<comment type="caution">
    <text evidence="2">The sequence shown here is derived from an EMBL/GenBank/DDBJ whole genome shotgun (WGS) entry which is preliminary data.</text>
</comment>